<dbReference type="AlphaFoldDB" id="A0A1V1NQR6"/>
<evidence type="ECO:0000313" key="2">
    <source>
        <dbReference type="EMBL" id="ETR64919.1"/>
    </source>
</evidence>
<feature type="transmembrane region" description="Helical" evidence="1">
    <location>
        <begin position="74"/>
        <end position="99"/>
    </location>
</feature>
<sequence>MAIGGDITGNISWSAVTATLIITCGAIVIMIGGFYLIRELWRMVIDVIRGADTAFVNALKELIGSAEIKGQQKFTVIGIGLLGTLLILCFCVAAIVWGLHFKISG</sequence>
<protein>
    <submittedName>
        <fullName evidence="2">Uncharacterized protein</fullName>
    </submittedName>
</protein>
<evidence type="ECO:0000256" key="1">
    <source>
        <dbReference type="SAM" id="Phobius"/>
    </source>
</evidence>
<keyword evidence="1" id="KW-1133">Transmembrane helix</keyword>
<reference evidence="3" key="1">
    <citation type="submission" date="2012-11" db="EMBL/GenBank/DDBJ databases">
        <authorList>
            <person name="Lucero-Rivera Y.E."/>
            <person name="Tovar-Ramirez D."/>
        </authorList>
    </citation>
    <scope>NUCLEOTIDE SEQUENCE [LARGE SCALE GENOMIC DNA]</scope>
    <source>
        <strain evidence="3">Araruama</strain>
    </source>
</reference>
<keyword evidence="1" id="KW-0812">Transmembrane</keyword>
<keyword evidence="1" id="KW-0472">Membrane</keyword>
<dbReference type="EMBL" id="ATBP01003444">
    <property type="protein sequence ID" value="ETR64919.1"/>
    <property type="molecule type" value="Genomic_DNA"/>
</dbReference>
<dbReference type="Proteomes" id="UP000189670">
    <property type="component" value="Unassembled WGS sequence"/>
</dbReference>
<name>A0A1V1NQR6_9BACT</name>
<comment type="caution">
    <text evidence="2">The sequence shown here is derived from an EMBL/GenBank/DDBJ whole genome shotgun (WGS) entry which is preliminary data.</text>
</comment>
<proteinExistence type="predicted"/>
<organism evidence="2 3">
    <name type="scientific">Candidatus Magnetoglobus multicellularis str. Araruama</name>
    <dbReference type="NCBI Taxonomy" id="890399"/>
    <lineage>
        <taxon>Bacteria</taxon>
        <taxon>Pseudomonadati</taxon>
        <taxon>Thermodesulfobacteriota</taxon>
        <taxon>Desulfobacteria</taxon>
        <taxon>Desulfobacterales</taxon>
        <taxon>Desulfobacteraceae</taxon>
        <taxon>Candidatus Magnetoglobus</taxon>
    </lineage>
</organism>
<evidence type="ECO:0000313" key="3">
    <source>
        <dbReference type="Proteomes" id="UP000189670"/>
    </source>
</evidence>
<gene>
    <name evidence="2" type="ORF">OMM_15116</name>
</gene>
<feature type="transmembrane region" description="Helical" evidence="1">
    <location>
        <begin position="12"/>
        <end position="37"/>
    </location>
</feature>
<accession>A0A1V1NQR6</accession>